<dbReference type="InterPro" id="IPR013149">
    <property type="entry name" value="ADH-like_C"/>
</dbReference>
<dbReference type="GO" id="GO:0046872">
    <property type="term" value="F:metal ion binding"/>
    <property type="evidence" value="ECO:0007669"/>
    <property type="project" value="UniProtKB-KW"/>
</dbReference>
<dbReference type="PANTHER" id="PTHR43401:SF2">
    <property type="entry name" value="L-THREONINE 3-DEHYDROGENASE"/>
    <property type="match status" value="1"/>
</dbReference>
<dbReference type="Gene3D" id="3.40.50.720">
    <property type="entry name" value="NAD(P)-binding Rossmann-like Domain"/>
    <property type="match status" value="1"/>
</dbReference>
<dbReference type="InterPro" id="IPR036291">
    <property type="entry name" value="NAD(P)-bd_dom_sf"/>
</dbReference>
<evidence type="ECO:0000256" key="3">
    <source>
        <dbReference type="ARBA" id="ARBA00023002"/>
    </source>
</evidence>
<keyword evidence="3" id="KW-0560">Oxidoreductase</keyword>
<dbReference type="Pfam" id="PF08240">
    <property type="entry name" value="ADH_N"/>
    <property type="match status" value="1"/>
</dbReference>
<dbReference type="CDD" id="cd08233">
    <property type="entry name" value="butanediol_DH_like"/>
    <property type="match status" value="1"/>
</dbReference>
<keyword evidence="6" id="KW-1185">Reference proteome</keyword>
<dbReference type="SUPFAM" id="SSF51735">
    <property type="entry name" value="NAD(P)-binding Rossmann-fold domains"/>
    <property type="match status" value="1"/>
</dbReference>
<gene>
    <name evidence="5" type="ORF">EJ08DRAFT_607889</name>
</gene>
<accession>A0A9P4NWR5</accession>
<name>A0A9P4NWR5_9PEZI</name>
<reference evidence="5" key="1">
    <citation type="journal article" date="2020" name="Stud. Mycol.">
        <title>101 Dothideomycetes genomes: a test case for predicting lifestyles and emergence of pathogens.</title>
        <authorList>
            <person name="Haridas S."/>
            <person name="Albert R."/>
            <person name="Binder M."/>
            <person name="Bloem J."/>
            <person name="Labutti K."/>
            <person name="Salamov A."/>
            <person name="Andreopoulos B."/>
            <person name="Baker S."/>
            <person name="Barry K."/>
            <person name="Bills G."/>
            <person name="Bluhm B."/>
            <person name="Cannon C."/>
            <person name="Castanera R."/>
            <person name="Culley D."/>
            <person name="Daum C."/>
            <person name="Ezra D."/>
            <person name="Gonzalez J."/>
            <person name="Henrissat B."/>
            <person name="Kuo A."/>
            <person name="Liang C."/>
            <person name="Lipzen A."/>
            <person name="Lutzoni F."/>
            <person name="Magnuson J."/>
            <person name="Mondo S."/>
            <person name="Nolan M."/>
            <person name="Ohm R."/>
            <person name="Pangilinan J."/>
            <person name="Park H.-J."/>
            <person name="Ramirez L."/>
            <person name="Alfaro M."/>
            <person name="Sun H."/>
            <person name="Tritt A."/>
            <person name="Yoshinaga Y."/>
            <person name="Zwiers L.-H."/>
            <person name="Turgeon B."/>
            <person name="Goodwin S."/>
            <person name="Spatafora J."/>
            <person name="Crous P."/>
            <person name="Grigoriev I."/>
        </authorList>
    </citation>
    <scope>NUCLEOTIDE SEQUENCE</scope>
    <source>
        <strain evidence="5">CBS 130266</strain>
    </source>
</reference>
<dbReference type="OrthoDB" id="3941538at2759"/>
<evidence type="ECO:0000313" key="6">
    <source>
        <dbReference type="Proteomes" id="UP000800235"/>
    </source>
</evidence>
<dbReference type="InterPro" id="IPR011032">
    <property type="entry name" value="GroES-like_sf"/>
</dbReference>
<dbReference type="Proteomes" id="UP000800235">
    <property type="component" value="Unassembled WGS sequence"/>
</dbReference>
<organism evidence="5 6">
    <name type="scientific">Tothia fuscella</name>
    <dbReference type="NCBI Taxonomy" id="1048955"/>
    <lineage>
        <taxon>Eukaryota</taxon>
        <taxon>Fungi</taxon>
        <taxon>Dikarya</taxon>
        <taxon>Ascomycota</taxon>
        <taxon>Pezizomycotina</taxon>
        <taxon>Dothideomycetes</taxon>
        <taxon>Pleosporomycetidae</taxon>
        <taxon>Venturiales</taxon>
        <taxon>Cylindrosympodiaceae</taxon>
        <taxon>Tothia</taxon>
    </lineage>
</organism>
<dbReference type="InterPro" id="IPR050129">
    <property type="entry name" value="Zn_alcohol_dh"/>
</dbReference>
<dbReference type="EMBL" id="MU007022">
    <property type="protein sequence ID" value="KAF2433141.1"/>
    <property type="molecule type" value="Genomic_DNA"/>
</dbReference>
<feature type="domain" description="Enoyl reductase (ER)" evidence="4">
    <location>
        <begin position="8"/>
        <end position="351"/>
    </location>
</feature>
<dbReference type="InterPro" id="IPR020843">
    <property type="entry name" value="ER"/>
</dbReference>
<dbReference type="Pfam" id="PF00107">
    <property type="entry name" value="ADH_zinc_N"/>
    <property type="match status" value="1"/>
</dbReference>
<dbReference type="InterPro" id="IPR013154">
    <property type="entry name" value="ADH-like_N"/>
</dbReference>
<dbReference type="PANTHER" id="PTHR43401">
    <property type="entry name" value="L-THREONINE 3-DEHYDROGENASE"/>
    <property type="match status" value="1"/>
</dbReference>
<dbReference type="SMART" id="SM00829">
    <property type="entry name" value="PKS_ER"/>
    <property type="match status" value="1"/>
</dbReference>
<dbReference type="SUPFAM" id="SSF50129">
    <property type="entry name" value="GroES-like"/>
    <property type="match status" value="1"/>
</dbReference>
<keyword evidence="2" id="KW-0862">Zinc</keyword>
<evidence type="ECO:0000256" key="2">
    <source>
        <dbReference type="ARBA" id="ARBA00022833"/>
    </source>
</evidence>
<dbReference type="AlphaFoldDB" id="A0A9P4NWR5"/>
<keyword evidence="1" id="KW-0479">Metal-binding</keyword>
<proteinExistence type="predicted"/>
<comment type="caution">
    <text evidence="5">The sequence shown here is derived from an EMBL/GenBank/DDBJ whole genome shotgun (WGS) entry which is preliminary data.</text>
</comment>
<dbReference type="Gene3D" id="3.90.180.10">
    <property type="entry name" value="Medium-chain alcohol dehydrogenases, catalytic domain"/>
    <property type="match status" value="1"/>
</dbReference>
<sequence>MKAAQFYGKRDVRVSEVPYPEPKDGQAIVEIEWAGICGSDLHEYIMGAQVIPTKEKPHNFTGASLPITLGHEFCGRIANAPSDSSLQVGQAVMVDPRLYCSSCHPCHAKTTNACEKWGFLGLSGGGGGFSEAVAVDAKLCYPVPQSMLDYAALIEPLTVAWHALKVSGIRSYKGKTALIVGGGPVGIALIYVLKQWAVGRVFVSEPTVKRRAQNKELADEVFDPINQKVGELCRFLTGGKGVDVTFDAAGTPPGLIDGMDALKMRGVYVNVAGWEKPFTVPFIQLMFKEISIVGSRAYDDEDFRETVDAFVKGDFKGCERMITSRINLEDITEKGFENLIERKDEHIKIMVTPKIR</sequence>
<protein>
    <submittedName>
        <fullName evidence="5">Threonine dehydrogenase</fullName>
    </submittedName>
</protein>
<dbReference type="GO" id="GO:0016491">
    <property type="term" value="F:oxidoreductase activity"/>
    <property type="evidence" value="ECO:0007669"/>
    <property type="project" value="UniProtKB-KW"/>
</dbReference>
<evidence type="ECO:0000313" key="5">
    <source>
        <dbReference type="EMBL" id="KAF2433141.1"/>
    </source>
</evidence>
<evidence type="ECO:0000256" key="1">
    <source>
        <dbReference type="ARBA" id="ARBA00022723"/>
    </source>
</evidence>
<evidence type="ECO:0000259" key="4">
    <source>
        <dbReference type="SMART" id="SM00829"/>
    </source>
</evidence>